<name>A0ABM4BY29_HYDVU</name>
<evidence type="ECO:0000256" key="1">
    <source>
        <dbReference type="SAM" id="MobiDB-lite"/>
    </source>
</evidence>
<dbReference type="RefSeq" id="XP_065654134.1">
    <property type="nucleotide sequence ID" value="XM_065798062.1"/>
</dbReference>
<feature type="region of interest" description="Disordered" evidence="1">
    <location>
        <begin position="1"/>
        <end position="28"/>
    </location>
</feature>
<sequence>MAALFPPASMLRKGSLQPPSPEYYGTPRLTRASTGQLWHLLRGNASLSDTTTSILRNSWNSSDGNIESTELRRGSSSSSLKPGSPCLSSADEYDFIIPRSHSLQRQLNLANTSVDLGKLDINQYIASEEVDQEYAFQTKIGHITFSINYNKDEGKLKITLKSTEIFLKPSASVIGCDWNCEPVTFMDFFPNIKRPIEISYGVENSLNLKKEELSDKTLRFSIYDVKRKHNRLAIGHVLFPLREISDVEKVNIFSKKINFYSQPAGFNKGSIEISLAWISLAQRLDIKIGQASKLKSPYGAEGNDHYAKLDVFIFGKKEKSFKTSTQKAKPDINFREKFSVPLSSSQLKDSTIACSIYMKHTMKKMILNKILTGKTIIGPYMLRGEKTFTQWENIIANPSQEFTEVHTLYL</sequence>
<dbReference type="InterPro" id="IPR035892">
    <property type="entry name" value="C2_domain_sf"/>
</dbReference>
<evidence type="ECO:0000313" key="4">
    <source>
        <dbReference type="RefSeq" id="XP_065654134.1"/>
    </source>
</evidence>
<organism evidence="3 4">
    <name type="scientific">Hydra vulgaris</name>
    <name type="common">Hydra</name>
    <name type="synonym">Hydra attenuata</name>
    <dbReference type="NCBI Taxonomy" id="6087"/>
    <lineage>
        <taxon>Eukaryota</taxon>
        <taxon>Metazoa</taxon>
        <taxon>Cnidaria</taxon>
        <taxon>Hydrozoa</taxon>
        <taxon>Hydroidolina</taxon>
        <taxon>Anthoathecata</taxon>
        <taxon>Aplanulata</taxon>
        <taxon>Hydridae</taxon>
        <taxon>Hydra</taxon>
    </lineage>
</organism>
<proteinExistence type="predicted"/>
<gene>
    <name evidence="4" type="primary">LOC101241326</name>
</gene>
<keyword evidence="3" id="KW-1185">Reference proteome</keyword>
<protein>
    <submittedName>
        <fullName evidence="4">Synaptotagmin-15 isoform X1</fullName>
    </submittedName>
</protein>
<dbReference type="PROSITE" id="PS50004">
    <property type="entry name" value="C2"/>
    <property type="match status" value="1"/>
</dbReference>
<dbReference type="SUPFAM" id="SSF49562">
    <property type="entry name" value="C2 domain (Calcium/lipid-binding domain, CaLB)"/>
    <property type="match status" value="1"/>
</dbReference>
<dbReference type="GeneID" id="101241326"/>
<evidence type="ECO:0000259" key="2">
    <source>
        <dbReference type="PROSITE" id="PS50004"/>
    </source>
</evidence>
<accession>A0ABM4BY29</accession>
<dbReference type="Gene3D" id="2.60.40.150">
    <property type="entry name" value="C2 domain"/>
    <property type="match status" value="1"/>
</dbReference>
<dbReference type="Pfam" id="PF00168">
    <property type="entry name" value="C2"/>
    <property type="match status" value="2"/>
</dbReference>
<feature type="compositionally biased region" description="Low complexity" evidence="1">
    <location>
        <begin position="74"/>
        <end position="85"/>
    </location>
</feature>
<dbReference type="PANTHER" id="PTHR10024">
    <property type="entry name" value="SYNAPTOTAGMIN"/>
    <property type="match status" value="1"/>
</dbReference>
<dbReference type="InterPro" id="IPR000008">
    <property type="entry name" value="C2_dom"/>
</dbReference>
<feature type="domain" description="C2" evidence="2">
    <location>
        <begin position="263"/>
        <end position="392"/>
    </location>
</feature>
<dbReference type="Proteomes" id="UP001652625">
    <property type="component" value="Chromosome 05"/>
</dbReference>
<reference evidence="4" key="1">
    <citation type="submission" date="2025-08" db="UniProtKB">
        <authorList>
            <consortium name="RefSeq"/>
        </authorList>
    </citation>
    <scope>IDENTIFICATION</scope>
</reference>
<feature type="region of interest" description="Disordered" evidence="1">
    <location>
        <begin position="65"/>
        <end position="85"/>
    </location>
</feature>
<evidence type="ECO:0000313" key="3">
    <source>
        <dbReference type="Proteomes" id="UP001652625"/>
    </source>
</evidence>